<dbReference type="Ensembl" id="ENSFHET00000033715.1">
    <property type="protein sequence ID" value="ENSFHEP00000032139.1"/>
    <property type="gene ID" value="ENSFHEG00000018455.1"/>
</dbReference>
<keyword evidence="1" id="KW-0202">Cytokine</keyword>
<feature type="transmembrane region" description="Helical" evidence="2">
    <location>
        <begin position="33"/>
        <end position="52"/>
    </location>
</feature>
<keyword evidence="2" id="KW-0812">Transmembrane</keyword>
<evidence type="ECO:0000313" key="5">
    <source>
        <dbReference type="Proteomes" id="UP000265000"/>
    </source>
</evidence>
<organism evidence="4 5">
    <name type="scientific">Fundulus heteroclitus</name>
    <name type="common">Killifish</name>
    <name type="synonym">Mummichog</name>
    <dbReference type="NCBI Taxonomy" id="8078"/>
    <lineage>
        <taxon>Eukaryota</taxon>
        <taxon>Metazoa</taxon>
        <taxon>Chordata</taxon>
        <taxon>Craniata</taxon>
        <taxon>Vertebrata</taxon>
        <taxon>Euteleostomi</taxon>
        <taxon>Actinopterygii</taxon>
        <taxon>Neopterygii</taxon>
        <taxon>Teleostei</taxon>
        <taxon>Neoteleostei</taxon>
        <taxon>Acanthomorphata</taxon>
        <taxon>Ovalentaria</taxon>
        <taxon>Atherinomorphae</taxon>
        <taxon>Cyprinodontiformes</taxon>
        <taxon>Fundulidae</taxon>
        <taxon>Fundulus</taxon>
    </lineage>
</organism>
<keyword evidence="2" id="KW-0472">Membrane</keyword>
<keyword evidence="2" id="KW-1133">Transmembrane helix</keyword>
<dbReference type="GeneTree" id="ENSGT01130000278609"/>
<dbReference type="GO" id="GO:0005615">
    <property type="term" value="C:extracellular space"/>
    <property type="evidence" value="ECO:0007669"/>
    <property type="project" value="UniProtKB-KW"/>
</dbReference>
<proteinExistence type="predicted"/>
<name>A0A3Q2QWB6_FUNHE</name>
<dbReference type="InterPro" id="IPR001811">
    <property type="entry name" value="Chemokine_IL8-like_dom"/>
</dbReference>
<dbReference type="Proteomes" id="UP000265000">
    <property type="component" value="Unplaced"/>
</dbReference>
<dbReference type="SUPFAM" id="SSF54117">
    <property type="entry name" value="Interleukin 8-like chemokines"/>
    <property type="match status" value="1"/>
</dbReference>
<dbReference type="GO" id="GO:0008009">
    <property type="term" value="F:chemokine activity"/>
    <property type="evidence" value="ECO:0007669"/>
    <property type="project" value="InterPro"/>
</dbReference>
<evidence type="ECO:0000259" key="3">
    <source>
        <dbReference type="Pfam" id="PF00048"/>
    </source>
</evidence>
<reference evidence="4" key="1">
    <citation type="submission" date="2025-08" db="UniProtKB">
        <authorList>
            <consortium name="Ensembl"/>
        </authorList>
    </citation>
    <scope>IDENTIFICATION</scope>
</reference>
<reference evidence="4" key="2">
    <citation type="submission" date="2025-09" db="UniProtKB">
        <authorList>
            <consortium name="Ensembl"/>
        </authorList>
    </citation>
    <scope>IDENTIFICATION</scope>
</reference>
<evidence type="ECO:0000256" key="1">
    <source>
        <dbReference type="ARBA" id="ARBA00022514"/>
    </source>
</evidence>
<dbReference type="InterPro" id="IPR036048">
    <property type="entry name" value="Interleukin_8-like_sf"/>
</dbReference>
<dbReference type="GO" id="GO:0006955">
    <property type="term" value="P:immune response"/>
    <property type="evidence" value="ECO:0007669"/>
    <property type="project" value="InterPro"/>
</dbReference>
<evidence type="ECO:0000313" key="4">
    <source>
        <dbReference type="Ensembl" id="ENSFHEP00000032139.1"/>
    </source>
</evidence>
<keyword evidence="5" id="KW-1185">Reference proteome</keyword>
<dbReference type="GeneID" id="105931377"/>
<dbReference type="CTD" id="100040048"/>
<dbReference type="Gene3D" id="2.40.50.40">
    <property type="match status" value="1"/>
</dbReference>
<dbReference type="Pfam" id="PF00048">
    <property type="entry name" value="IL8"/>
    <property type="match status" value="1"/>
</dbReference>
<feature type="domain" description="Chemokine interleukin-8-like" evidence="3">
    <location>
        <begin position="54"/>
        <end position="105"/>
    </location>
</feature>
<accession>A0A3Q2QWB6</accession>
<dbReference type="OrthoDB" id="8905061at2759"/>
<dbReference type="AlphaFoldDB" id="A0A3Q2QWB6"/>
<sequence length="125" mass="14389">MYVHVGIYIYTECFCCEDRVSSFSCSAIMNLKVVFAVVLLSALAITFTHAGIPKCCIRITKNPIDPRMKVERWERQYSNGACDIDALIVYVKNKTTPLCVHPKQEARLLKITKLRKLRRHLSREV</sequence>
<protein>
    <submittedName>
        <fullName evidence="4">Uncharacterized LOC105931377</fullName>
    </submittedName>
</protein>
<evidence type="ECO:0000256" key="2">
    <source>
        <dbReference type="SAM" id="Phobius"/>
    </source>
</evidence>